<name>A0AAJ8BYZ0_ASPNG</name>
<dbReference type="GeneID" id="84590201"/>
<dbReference type="VEuPathDB" id="FungiDB:An02g00860"/>
<dbReference type="RefSeq" id="XP_059605972.1">
    <property type="nucleotide sequence ID" value="XM_059746028.1"/>
</dbReference>
<gene>
    <name evidence="1" type="ORF">An02g00860</name>
</gene>
<protein>
    <submittedName>
        <fullName evidence="1">Uncharacterized protein</fullName>
    </submittedName>
</protein>
<evidence type="ECO:0000313" key="1">
    <source>
        <dbReference type="RefSeq" id="XP_059605972.1"/>
    </source>
</evidence>
<sequence length="298" mass="32600">MEPMAIGNTPGPTCPDRQLKQGTEENTAKIQFVRRELVEMTTKASYARAADKTPRGHCIGGLVFATNRPMEVVSRVMGKATAQPFAWNLYPMPMGFAIPATGEARDPVADCASPFWAPLAFFQDSIFHSSCACLCLQFLFTLRTKVTVLESIILVTIRIETRLLYAGRDVANPPPVILVLSLGDPPTSAMPAPRNNGVGHHQFSFYSVAGSDGPQREFKNRHAAGSTIAVLTLCRRSTRHAWPKNEGCGLIKMHSVCNLLSALIRHVPADPSQARTVVLPMGANEPPSEWPRRQEHSS</sequence>
<dbReference type="KEGG" id="ang:An02g00860"/>
<organism evidence="1">
    <name type="scientific">Aspergillus niger</name>
    <dbReference type="NCBI Taxonomy" id="5061"/>
    <lineage>
        <taxon>Eukaryota</taxon>
        <taxon>Fungi</taxon>
        <taxon>Dikarya</taxon>
        <taxon>Ascomycota</taxon>
        <taxon>Pezizomycotina</taxon>
        <taxon>Eurotiomycetes</taxon>
        <taxon>Eurotiomycetidae</taxon>
        <taxon>Eurotiales</taxon>
        <taxon>Aspergillaceae</taxon>
        <taxon>Aspergillus</taxon>
        <taxon>Aspergillus subgen. Circumdati</taxon>
    </lineage>
</organism>
<accession>A0AAJ8BYZ0</accession>
<dbReference type="AlphaFoldDB" id="A0AAJ8BYZ0"/>
<reference evidence="1" key="2">
    <citation type="submission" date="2025-08" db="UniProtKB">
        <authorList>
            <consortium name="RefSeq"/>
        </authorList>
    </citation>
    <scope>IDENTIFICATION</scope>
</reference>
<reference evidence="1" key="1">
    <citation type="submission" date="2025-02" db="EMBL/GenBank/DDBJ databases">
        <authorList>
            <consortium name="NCBI Genome Project"/>
        </authorList>
    </citation>
    <scope>NUCLEOTIDE SEQUENCE</scope>
</reference>
<proteinExistence type="predicted"/>